<feature type="non-terminal residue" evidence="6">
    <location>
        <position position="152"/>
    </location>
</feature>
<protein>
    <recommendedName>
        <fullName evidence="1">peptidyl-tRNA hydrolase</fullName>
        <ecNumber evidence="1">3.1.1.29</ecNumber>
    </recommendedName>
</protein>
<dbReference type="GO" id="GO:0000049">
    <property type="term" value="F:tRNA binding"/>
    <property type="evidence" value="ECO:0007669"/>
    <property type="project" value="UniProtKB-KW"/>
</dbReference>
<evidence type="ECO:0000313" key="6">
    <source>
        <dbReference type="EMBL" id="EQD62855.1"/>
    </source>
</evidence>
<name>T1C975_9ZZZZ</name>
<organism evidence="6">
    <name type="scientific">mine drainage metagenome</name>
    <dbReference type="NCBI Taxonomy" id="410659"/>
    <lineage>
        <taxon>unclassified sequences</taxon>
        <taxon>metagenomes</taxon>
        <taxon>ecological metagenomes</taxon>
    </lineage>
</organism>
<reference evidence="6" key="2">
    <citation type="journal article" date="2014" name="ISME J.">
        <title>Microbial stratification in low pH oxic and suboxic macroscopic growths along an acid mine drainage.</title>
        <authorList>
            <person name="Mendez-Garcia C."/>
            <person name="Mesa V."/>
            <person name="Sprenger R.R."/>
            <person name="Richter M."/>
            <person name="Diez M.S."/>
            <person name="Solano J."/>
            <person name="Bargiela R."/>
            <person name="Golyshina O.V."/>
            <person name="Manteca A."/>
            <person name="Ramos J.L."/>
            <person name="Gallego J.R."/>
            <person name="Llorente I."/>
            <person name="Martins Dos Santos V.A."/>
            <person name="Jensen O.N."/>
            <person name="Pelaez A.I."/>
            <person name="Sanchez J."/>
            <person name="Ferrer M."/>
        </authorList>
    </citation>
    <scope>NUCLEOTIDE SEQUENCE</scope>
</reference>
<dbReference type="PANTHER" id="PTHR17224:SF1">
    <property type="entry name" value="PEPTIDYL-TRNA HYDROLASE"/>
    <property type="match status" value="1"/>
</dbReference>
<dbReference type="SUPFAM" id="SSF53178">
    <property type="entry name" value="Peptidyl-tRNA hydrolase-like"/>
    <property type="match status" value="1"/>
</dbReference>
<keyword evidence="2" id="KW-0820">tRNA-binding</keyword>
<evidence type="ECO:0000256" key="4">
    <source>
        <dbReference type="ARBA" id="ARBA00022884"/>
    </source>
</evidence>
<dbReference type="InterPro" id="IPR036416">
    <property type="entry name" value="Pept_tRNA_hydro_sf"/>
</dbReference>
<sequence>MGADALHLLAQRLGTKLGHYRGPAWVGRGVWQGRELVLAQPRTYMNESGLAGARLLADLALGLDQVVVIYDDLDLAIGRLRLRAGGSPGGHNGIRSLQTHWRSQQFARVRIGIGRPPPGVDPIEFVLGRARGREREDLERACARAAEAVLMI</sequence>
<dbReference type="GO" id="GO:0004045">
    <property type="term" value="F:peptidyl-tRNA hydrolase activity"/>
    <property type="evidence" value="ECO:0007669"/>
    <property type="project" value="UniProtKB-EC"/>
</dbReference>
<accession>T1C975</accession>
<dbReference type="PANTHER" id="PTHR17224">
    <property type="entry name" value="PEPTIDYL-TRNA HYDROLASE"/>
    <property type="match status" value="1"/>
</dbReference>
<evidence type="ECO:0000256" key="3">
    <source>
        <dbReference type="ARBA" id="ARBA00022801"/>
    </source>
</evidence>
<dbReference type="Pfam" id="PF01195">
    <property type="entry name" value="Pept_tRNA_hydro"/>
    <property type="match status" value="1"/>
</dbReference>
<comment type="similarity">
    <text evidence="5">Belongs to the PTH family.</text>
</comment>
<comment type="caution">
    <text evidence="6">The sequence shown here is derived from an EMBL/GenBank/DDBJ whole genome shotgun (WGS) entry which is preliminary data.</text>
</comment>
<evidence type="ECO:0000256" key="2">
    <source>
        <dbReference type="ARBA" id="ARBA00022555"/>
    </source>
</evidence>
<keyword evidence="4" id="KW-0694">RNA-binding</keyword>
<dbReference type="EMBL" id="AUZZ01001798">
    <property type="protein sequence ID" value="EQD62855.1"/>
    <property type="molecule type" value="Genomic_DNA"/>
</dbReference>
<dbReference type="InterPro" id="IPR001328">
    <property type="entry name" value="Pept_tRNA_hydro"/>
</dbReference>
<proteinExistence type="inferred from homology"/>
<keyword evidence="3 6" id="KW-0378">Hydrolase</keyword>
<dbReference type="PROSITE" id="PS01196">
    <property type="entry name" value="PEPT_TRNA_HYDROL_2"/>
    <property type="match status" value="1"/>
</dbReference>
<evidence type="ECO:0000256" key="1">
    <source>
        <dbReference type="ARBA" id="ARBA00013260"/>
    </source>
</evidence>
<reference evidence="6" key="1">
    <citation type="submission" date="2013-08" db="EMBL/GenBank/DDBJ databases">
        <authorList>
            <person name="Mendez C."/>
            <person name="Richter M."/>
            <person name="Ferrer M."/>
            <person name="Sanchez J."/>
        </authorList>
    </citation>
    <scope>NUCLEOTIDE SEQUENCE</scope>
</reference>
<evidence type="ECO:0000256" key="5">
    <source>
        <dbReference type="ARBA" id="ARBA00038063"/>
    </source>
</evidence>
<dbReference type="InterPro" id="IPR018171">
    <property type="entry name" value="Pept_tRNA_hydro_CS"/>
</dbReference>
<dbReference type="EC" id="3.1.1.29" evidence="1"/>
<dbReference type="NCBIfam" id="TIGR00447">
    <property type="entry name" value="pth"/>
    <property type="match status" value="1"/>
</dbReference>
<dbReference type="AlphaFoldDB" id="T1C975"/>
<dbReference type="Gene3D" id="3.40.50.1470">
    <property type="entry name" value="Peptidyl-tRNA hydrolase"/>
    <property type="match status" value="1"/>
</dbReference>
<gene>
    <name evidence="6" type="ORF">B2A_02649</name>
</gene>